<accession>A0A9D4R7N1</accession>
<dbReference type="GO" id="GO:0008270">
    <property type="term" value="F:zinc ion binding"/>
    <property type="evidence" value="ECO:0007669"/>
    <property type="project" value="UniProtKB-KW"/>
</dbReference>
<dbReference type="SMART" id="SM00343">
    <property type="entry name" value="ZnF_C2HC"/>
    <property type="match status" value="1"/>
</dbReference>
<evidence type="ECO:0000313" key="4">
    <source>
        <dbReference type="EMBL" id="KAH3856847.1"/>
    </source>
</evidence>
<dbReference type="InterPro" id="IPR048270">
    <property type="entry name" value="PNMA_C"/>
</dbReference>
<proteinExistence type="predicted"/>
<evidence type="ECO:0000256" key="2">
    <source>
        <dbReference type="SAM" id="MobiDB-lite"/>
    </source>
</evidence>
<dbReference type="PANTHER" id="PTHR19963:SF30">
    <property type="entry name" value="ENDONUCLEASE_EXONUCLEASE_PHOSPHATASE DOMAIN-CONTAINING PROTEIN"/>
    <property type="match status" value="1"/>
</dbReference>
<keyword evidence="5" id="KW-1185">Reference proteome</keyword>
<protein>
    <recommendedName>
        <fullName evidence="3">CCHC-type domain-containing protein</fullName>
    </recommendedName>
</protein>
<sequence length="761" mass="82186">MSSQNISPGPQLVRVNFDPPQMLTLISGIGPNLARVIVQLRQESGNLDLDTLEVLIRRSLSVRELDQLDFTENPMLAAASQASGTEDDYIDWEPLSRSRVQESGFRSTPYLDRGPEAQERFKAELASQISELEADITATLGQLQVQRREPLAPRRLLTKRGPVVTGDIPTPFDNLSSRLPIPPQSLALPRMRADRASERPGRSSPCRSVVSEAPPMALPVHNPWRTADNDMPKLLREMPTEYLGHFRAPRSPPAPITHLCPTHYTMPTNQPVASGVSLPSNQPVSGVSLPSNQPVSGVSLPSNQPVSGVSLPSNQPVSGVSLPSNQPVSGVPLYGNQHVVSSVPMQNTLPVVGNLTAASNSPILGSTIAPNDPTVALPNSIPVPMGHPVPSNPPTQRDRDVLTRLPKSLQYDGRSNWSVFRTKFERYVTMNNWTETESADCLVWCLTGKAVDFYAVLAEGGGTVPYTDLMQRLQERFGAKELPATAQGRFQVAHQELGESLDDWSDRVLTLAAKAFRDLPSTYATQQAVARFCQGLSDKEASKHVSLQVPTSMGDAMNRIKMHSHILAACASVPLGGPKGKSEDPRRVHAVNMESSQGALSGSAVDRLVQVMERLEGTVGNLSQSGGNSAGNVQTHAGNVQTHGYGNQRQGRYPEGAVGGYRNQNTYGRGPGPNANNPYSQGYNNRNGNPAGAPRGGYANRGGLSNRPSANQGGRPDYAPPPDPGRRGNKQDMVCFKCGGLGHFQRECPERVQPPTRPLKN</sequence>
<keyword evidence="1" id="KW-0863">Zinc-finger</keyword>
<comment type="caution">
    <text evidence="4">The sequence shown here is derived from an EMBL/GenBank/DDBJ whole genome shotgun (WGS) entry which is preliminary data.</text>
</comment>
<evidence type="ECO:0000313" key="5">
    <source>
        <dbReference type="Proteomes" id="UP000828390"/>
    </source>
</evidence>
<dbReference type="PROSITE" id="PS50158">
    <property type="entry name" value="ZF_CCHC"/>
    <property type="match status" value="1"/>
</dbReference>
<dbReference type="Proteomes" id="UP000828390">
    <property type="component" value="Unassembled WGS sequence"/>
</dbReference>
<name>A0A9D4R7N1_DREPO</name>
<dbReference type="SUPFAM" id="SSF57756">
    <property type="entry name" value="Retrovirus zinc finger-like domains"/>
    <property type="match status" value="1"/>
</dbReference>
<dbReference type="PANTHER" id="PTHR19963">
    <property type="entry name" value="CCHC-TYPE DOMAIN-CONTAINING PROTEIN"/>
    <property type="match status" value="1"/>
</dbReference>
<dbReference type="InterPro" id="IPR001878">
    <property type="entry name" value="Znf_CCHC"/>
</dbReference>
<dbReference type="InterPro" id="IPR036875">
    <property type="entry name" value="Znf_CCHC_sf"/>
</dbReference>
<dbReference type="Pfam" id="PF00098">
    <property type="entry name" value="zf-CCHC"/>
    <property type="match status" value="1"/>
</dbReference>
<dbReference type="AlphaFoldDB" id="A0A9D4R7N1"/>
<evidence type="ECO:0000256" key="1">
    <source>
        <dbReference type="PROSITE-ProRule" id="PRU00047"/>
    </source>
</evidence>
<feature type="region of interest" description="Disordered" evidence="2">
    <location>
        <begin position="619"/>
        <end position="732"/>
    </location>
</feature>
<dbReference type="Pfam" id="PF14893">
    <property type="entry name" value="PNMA"/>
    <property type="match status" value="1"/>
</dbReference>
<dbReference type="GO" id="GO:0003676">
    <property type="term" value="F:nucleic acid binding"/>
    <property type="evidence" value="ECO:0007669"/>
    <property type="project" value="InterPro"/>
</dbReference>
<keyword evidence="1" id="KW-0479">Metal-binding</keyword>
<feature type="compositionally biased region" description="Polar residues" evidence="2">
    <location>
        <begin position="620"/>
        <end position="650"/>
    </location>
</feature>
<keyword evidence="1" id="KW-0862">Zinc</keyword>
<reference evidence="4" key="2">
    <citation type="submission" date="2020-11" db="EMBL/GenBank/DDBJ databases">
        <authorList>
            <person name="McCartney M.A."/>
            <person name="Auch B."/>
            <person name="Kono T."/>
            <person name="Mallez S."/>
            <person name="Becker A."/>
            <person name="Gohl D.M."/>
            <person name="Silverstein K.A.T."/>
            <person name="Koren S."/>
            <person name="Bechman K.B."/>
            <person name="Herman A."/>
            <person name="Abrahante J.E."/>
            <person name="Garbe J."/>
        </authorList>
    </citation>
    <scope>NUCLEOTIDE SEQUENCE</scope>
    <source>
        <strain evidence="4">Duluth1</strain>
        <tissue evidence="4">Whole animal</tissue>
    </source>
</reference>
<evidence type="ECO:0000259" key="3">
    <source>
        <dbReference type="PROSITE" id="PS50158"/>
    </source>
</evidence>
<dbReference type="EMBL" id="JAIWYP010000003">
    <property type="protein sequence ID" value="KAH3856847.1"/>
    <property type="molecule type" value="Genomic_DNA"/>
</dbReference>
<organism evidence="4 5">
    <name type="scientific">Dreissena polymorpha</name>
    <name type="common">Zebra mussel</name>
    <name type="synonym">Mytilus polymorpha</name>
    <dbReference type="NCBI Taxonomy" id="45954"/>
    <lineage>
        <taxon>Eukaryota</taxon>
        <taxon>Metazoa</taxon>
        <taxon>Spiralia</taxon>
        <taxon>Lophotrochozoa</taxon>
        <taxon>Mollusca</taxon>
        <taxon>Bivalvia</taxon>
        <taxon>Autobranchia</taxon>
        <taxon>Heteroconchia</taxon>
        <taxon>Euheterodonta</taxon>
        <taxon>Imparidentia</taxon>
        <taxon>Neoheterodontei</taxon>
        <taxon>Myida</taxon>
        <taxon>Dreissenoidea</taxon>
        <taxon>Dreissenidae</taxon>
        <taxon>Dreissena</taxon>
    </lineage>
</organism>
<dbReference type="Gene3D" id="4.10.60.10">
    <property type="entry name" value="Zinc finger, CCHC-type"/>
    <property type="match status" value="1"/>
</dbReference>
<feature type="compositionally biased region" description="Polar residues" evidence="2">
    <location>
        <begin position="674"/>
        <end position="688"/>
    </location>
</feature>
<feature type="region of interest" description="Disordered" evidence="2">
    <location>
        <begin position="271"/>
        <end position="321"/>
    </location>
</feature>
<feature type="domain" description="CCHC-type" evidence="3">
    <location>
        <begin position="735"/>
        <end position="750"/>
    </location>
</feature>
<reference evidence="4" key="1">
    <citation type="journal article" date="2019" name="bioRxiv">
        <title>The Genome of the Zebra Mussel, Dreissena polymorpha: A Resource for Invasive Species Research.</title>
        <authorList>
            <person name="McCartney M.A."/>
            <person name="Auch B."/>
            <person name="Kono T."/>
            <person name="Mallez S."/>
            <person name="Zhang Y."/>
            <person name="Obille A."/>
            <person name="Becker A."/>
            <person name="Abrahante J.E."/>
            <person name="Garbe J."/>
            <person name="Badalamenti J.P."/>
            <person name="Herman A."/>
            <person name="Mangelson H."/>
            <person name="Liachko I."/>
            <person name="Sullivan S."/>
            <person name="Sone E.D."/>
            <person name="Koren S."/>
            <person name="Silverstein K.A.T."/>
            <person name="Beckman K.B."/>
            <person name="Gohl D.M."/>
        </authorList>
    </citation>
    <scope>NUCLEOTIDE SEQUENCE</scope>
    <source>
        <strain evidence="4">Duluth1</strain>
        <tissue evidence="4">Whole animal</tissue>
    </source>
</reference>
<gene>
    <name evidence="4" type="ORF">DPMN_099442</name>
</gene>